<dbReference type="SUPFAM" id="SSF50249">
    <property type="entry name" value="Nucleic acid-binding proteins"/>
    <property type="match status" value="1"/>
</dbReference>
<evidence type="ECO:0000313" key="4">
    <source>
        <dbReference type="EMBL" id="GGK64534.1"/>
    </source>
</evidence>
<evidence type="ECO:0000256" key="1">
    <source>
        <dbReference type="ARBA" id="ARBA00023125"/>
    </source>
</evidence>
<evidence type="ECO:0000313" key="5">
    <source>
        <dbReference type="Proteomes" id="UP000612956"/>
    </source>
</evidence>
<keyword evidence="1 2" id="KW-0238">DNA-binding</keyword>
<keyword evidence="5" id="KW-1185">Reference proteome</keyword>
<dbReference type="GO" id="GO:0003697">
    <property type="term" value="F:single-stranded DNA binding"/>
    <property type="evidence" value="ECO:0007669"/>
    <property type="project" value="InterPro"/>
</dbReference>
<organism evidence="4 5">
    <name type="scientific">Nocardia camponoti</name>
    <dbReference type="NCBI Taxonomy" id="1616106"/>
    <lineage>
        <taxon>Bacteria</taxon>
        <taxon>Bacillati</taxon>
        <taxon>Actinomycetota</taxon>
        <taxon>Actinomycetes</taxon>
        <taxon>Mycobacteriales</taxon>
        <taxon>Nocardiaceae</taxon>
        <taxon>Nocardia</taxon>
    </lineage>
</organism>
<dbReference type="Pfam" id="PF00436">
    <property type="entry name" value="SSB"/>
    <property type="match status" value="1"/>
</dbReference>
<reference evidence="4" key="1">
    <citation type="journal article" date="2014" name="Int. J. Syst. Evol. Microbiol.">
        <title>Complete genome sequence of Corynebacterium casei LMG S-19264T (=DSM 44701T), isolated from a smear-ripened cheese.</title>
        <authorList>
            <consortium name="US DOE Joint Genome Institute (JGI-PGF)"/>
            <person name="Walter F."/>
            <person name="Albersmeier A."/>
            <person name="Kalinowski J."/>
            <person name="Ruckert C."/>
        </authorList>
    </citation>
    <scope>NUCLEOTIDE SEQUENCE</scope>
    <source>
        <strain evidence="4">CGMCC 4.7278</strain>
    </source>
</reference>
<evidence type="ECO:0008006" key="6">
    <source>
        <dbReference type="Google" id="ProtNLM"/>
    </source>
</evidence>
<evidence type="ECO:0000256" key="2">
    <source>
        <dbReference type="PROSITE-ProRule" id="PRU00252"/>
    </source>
</evidence>
<reference evidence="4" key="2">
    <citation type="submission" date="2020-09" db="EMBL/GenBank/DDBJ databases">
        <authorList>
            <person name="Sun Q."/>
            <person name="Zhou Y."/>
        </authorList>
    </citation>
    <scope>NUCLEOTIDE SEQUENCE</scope>
    <source>
        <strain evidence="4">CGMCC 4.7278</strain>
    </source>
</reference>
<dbReference type="AlphaFoldDB" id="A0A917QRA4"/>
<dbReference type="CDD" id="cd04496">
    <property type="entry name" value="SSB_OBF"/>
    <property type="match status" value="1"/>
</dbReference>
<dbReference type="EMBL" id="BMMW01000004">
    <property type="protein sequence ID" value="GGK64534.1"/>
    <property type="molecule type" value="Genomic_DNA"/>
</dbReference>
<name>A0A917QRA4_9NOCA</name>
<dbReference type="InterPro" id="IPR000424">
    <property type="entry name" value="Primosome_PriB/ssb"/>
</dbReference>
<dbReference type="InterPro" id="IPR012340">
    <property type="entry name" value="NA-bd_OB-fold"/>
</dbReference>
<dbReference type="Gene3D" id="2.40.50.140">
    <property type="entry name" value="Nucleic acid-binding proteins"/>
    <property type="match status" value="1"/>
</dbReference>
<dbReference type="Proteomes" id="UP000612956">
    <property type="component" value="Unassembled WGS sequence"/>
</dbReference>
<gene>
    <name evidence="4" type="ORF">GCM10011591_40910</name>
</gene>
<accession>A0A917QRA4</accession>
<sequence>MYEAHATVIGTIVTEPNRRQLSTGEQVLSFRMASNARRFDANAGAWVDNGSLYLTVFCWRRLVDGVGLSLHRGDPVLVCGQLRTIEYRGKDGGDRRDLEMRAVAVGPDLTRCTAEITRNSDVARNGHSPSAHGLRNISGRASADSRVEQTAVEGGAEAGDGSAVAFISATDSVAARSPVDA</sequence>
<feature type="region of interest" description="Disordered" evidence="3">
    <location>
        <begin position="122"/>
        <end position="147"/>
    </location>
</feature>
<dbReference type="RefSeq" id="WP_188830632.1">
    <property type="nucleotide sequence ID" value="NZ_BMMW01000004.1"/>
</dbReference>
<proteinExistence type="predicted"/>
<dbReference type="PROSITE" id="PS50935">
    <property type="entry name" value="SSB"/>
    <property type="match status" value="1"/>
</dbReference>
<evidence type="ECO:0000256" key="3">
    <source>
        <dbReference type="SAM" id="MobiDB-lite"/>
    </source>
</evidence>
<protein>
    <recommendedName>
        <fullName evidence="6">Single-stranded DNA-binding protein</fullName>
    </recommendedName>
</protein>
<comment type="caution">
    <text evidence="4">The sequence shown here is derived from an EMBL/GenBank/DDBJ whole genome shotgun (WGS) entry which is preliminary data.</text>
</comment>